<accession>A0A1F8F4J3</accession>
<name>A0A1F8F4J3_9BACT</name>
<evidence type="ECO:0000259" key="1">
    <source>
        <dbReference type="Pfam" id="PF00004"/>
    </source>
</evidence>
<dbReference type="Pfam" id="PF00004">
    <property type="entry name" value="AAA"/>
    <property type="match status" value="1"/>
</dbReference>
<dbReference type="PANTHER" id="PTHR23074">
    <property type="entry name" value="AAA DOMAIN-CONTAINING"/>
    <property type="match status" value="1"/>
</dbReference>
<gene>
    <name evidence="2" type="ORF">A3B86_04790</name>
</gene>
<dbReference type="Gene3D" id="3.40.50.300">
    <property type="entry name" value="P-loop containing nucleotide triphosphate hydrolases"/>
    <property type="match status" value="1"/>
</dbReference>
<dbReference type="EMBL" id="MGJN01000006">
    <property type="protein sequence ID" value="OGN07530.1"/>
    <property type="molecule type" value="Genomic_DNA"/>
</dbReference>
<dbReference type="SUPFAM" id="SSF52540">
    <property type="entry name" value="P-loop containing nucleoside triphosphate hydrolases"/>
    <property type="match status" value="1"/>
</dbReference>
<sequence>MEMVGRPKFLDELSEANYYRRKNVVLLTGNVNDIFHNGKHDVFLSLEQELFAELGEKFTVVRVDMSVGLTFFDSVFDAEFSSETEKELDKVCQSIQAPYFKNGGLRSRFQENRHNPLVILVLLKQLSDIFRKVQQMKLGGIKPLCIIVQHAGSLFPAGSLNQLSELDRQRLIFFLGWISDPAFQSSSELVIMLNRVKSEVNGEITALPNVAHIEISLPDDEERRRFIRLSLKKETAVSFENGEDKFVSDTAGLTLNSIEDLVEIASTTKRQITQFDVLAEVNLVIRSVLGDIVKVKRPTHKPEDIIGYRKTGEIIASIFERCEDPELAISAILVSGPNGGGKTYQLEAYASQSGRIVIELTGLRDSLFGGTDKLFEQLRWYVTTLGKVLILVDEAHTAFGSVHSRDTHETEKRLAGNMIKLMGDPSLRSKILWALMTSRPDELDPDVKSRTPIQIPVFDLEGAERRQFVAEMLRRKKVDFEELELDSIMDRTEYYSARDYDNLIREIRAHQKKNPVVRPHEVLSRWQASKSIAKNRQFQTLVAVQHCSYPELIPINLRDKEEQIPEMIESMKLMMR</sequence>
<organism evidence="2 3">
    <name type="scientific">Candidatus Yanofskybacteria bacterium RIFCSPHIGHO2_02_FULL_38_22b</name>
    <dbReference type="NCBI Taxonomy" id="1802673"/>
    <lineage>
        <taxon>Bacteria</taxon>
        <taxon>Candidatus Yanofskyibacteriota</taxon>
    </lineage>
</organism>
<dbReference type="InterPro" id="IPR027417">
    <property type="entry name" value="P-loop_NTPase"/>
</dbReference>
<dbReference type="GO" id="GO:0016887">
    <property type="term" value="F:ATP hydrolysis activity"/>
    <property type="evidence" value="ECO:0007669"/>
    <property type="project" value="InterPro"/>
</dbReference>
<dbReference type="InterPro" id="IPR003959">
    <property type="entry name" value="ATPase_AAA_core"/>
</dbReference>
<dbReference type="AlphaFoldDB" id="A0A1F8F4J3"/>
<evidence type="ECO:0000313" key="3">
    <source>
        <dbReference type="Proteomes" id="UP000176834"/>
    </source>
</evidence>
<proteinExistence type="predicted"/>
<comment type="caution">
    <text evidence="2">The sequence shown here is derived from an EMBL/GenBank/DDBJ whole genome shotgun (WGS) entry which is preliminary data.</text>
</comment>
<dbReference type="Proteomes" id="UP000176834">
    <property type="component" value="Unassembled WGS sequence"/>
</dbReference>
<dbReference type="InterPro" id="IPR050304">
    <property type="entry name" value="MT-severing_AAA_ATPase"/>
</dbReference>
<protein>
    <recommendedName>
        <fullName evidence="1">ATPase AAA-type core domain-containing protein</fullName>
    </recommendedName>
</protein>
<dbReference type="PANTHER" id="PTHR23074:SF83">
    <property type="entry name" value="VACUOLAR PROTEIN SORTING-ASSOCIATED PROTEIN 4A"/>
    <property type="match status" value="1"/>
</dbReference>
<reference evidence="2 3" key="1">
    <citation type="journal article" date="2016" name="Nat. Commun.">
        <title>Thousands of microbial genomes shed light on interconnected biogeochemical processes in an aquifer system.</title>
        <authorList>
            <person name="Anantharaman K."/>
            <person name="Brown C.T."/>
            <person name="Hug L.A."/>
            <person name="Sharon I."/>
            <person name="Castelle C.J."/>
            <person name="Probst A.J."/>
            <person name="Thomas B.C."/>
            <person name="Singh A."/>
            <person name="Wilkins M.J."/>
            <person name="Karaoz U."/>
            <person name="Brodie E.L."/>
            <person name="Williams K.H."/>
            <person name="Hubbard S.S."/>
            <person name="Banfield J.F."/>
        </authorList>
    </citation>
    <scope>NUCLEOTIDE SEQUENCE [LARGE SCALE GENOMIC DNA]</scope>
</reference>
<feature type="domain" description="ATPase AAA-type core" evidence="1">
    <location>
        <begin position="332"/>
        <end position="455"/>
    </location>
</feature>
<evidence type="ECO:0000313" key="2">
    <source>
        <dbReference type="EMBL" id="OGN07530.1"/>
    </source>
</evidence>
<dbReference type="GO" id="GO:0005524">
    <property type="term" value="F:ATP binding"/>
    <property type="evidence" value="ECO:0007669"/>
    <property type="project" value="InterPro"/>
</dbReference>